<dbReference type="OrthoDB" id="437406at2759"/>
<gene>
    <name evidence="3" type="ORF">SNEC2469_LOCUS22573</name>
</gene>
<keyword evidence="2" id="KW-0812">Transmembrane</keyword>
<sequence>MIVNSTSTTPEFQANFSDPSSGLGFELLTTAGSIISNHTNTTWLSAAEVEHFLGDPDVMHAIGLILGTGAIVWGKRLPHMLAAVASTSLGLWIGLVAQDRQHFQKPVWGMELPEGQWFPWAAGIAAGAAAAILSYFTWKLALALLTGGLVTLLALAACRLANVSPEKVFELGSSLLSSYRLIGAVVLTLSVIAFFFTVRKCHAQMSEFASAQLGTLLLLSAVSHFAARVGAEAPFSLLDDLARMVAEVRAGNCHLWETDESQDAGLAGCDCGEKCRTEIAAWLVSSATVLLSRCLLRWHRSRKADKPTQEETAPLAREGQTGPSPSPQVLGATSPEA</sequence>
<organism evidence="3 4">
    <name type="scientific">Symbiodinium necroappetens</name>
    <dbReference type="NCBI Taxonomy" id="1628268"/>
    <lineage>
        <taxon>Eukaryota</taxon>
        <taxon>Sar</taxon>
        <taxon>Alveolata</taxon>
        <taxon>Dinophyceae</taxon>
        <taxon>Suessiales</taxon>
        <taxon>Symbiodiniaceae</taxon>
        <taxon>Symbiodinium</taxon>
    </lineage>
</organism>
<dbReference type="EMBL" id="CAJNJA010041142">
    <property type="protein sequence ID" value="CAE7772284.1"/>
    <property type="molecule type" value="Genomic_DNA"/>
</dbReference>
<accession>A0A812Y8Z0</accession>
<dbReference type="AlphaFoldDB" id="A0A812Y8Z0"/>
<evidence type="ECO:0000313" key="3">
    <source>
        <dbReference type="EMBL" id="CAE7772284.1"/>
    </source>
</evidence>
<feature type="transmembrane region" description="Helical" evidence="2">
    <location>
        <begin position="81"/>
        <end position="97"/>
    </location>
</feature>
<evidence type="ECO:0000256" key="1">
    <source>
        <dbReference type="SAM" id="MobiDB-lite"/>
    </source>
</evidence>
<comment type="caution">
    <text evidence="3">The sequence shown here is derived from an EMBL/GenBank/DDBJ whole genome shotgun (WGS) entry which is preliminary data.</text>
</comment>
<proteinExistence type="predicted"/>
<protein>
    <recommendedName>
        <fullName evidence="5">DUF4203 domain-containing protein</fullName>
    </recommendedName>
</protein>
<feature type="transmembrane region" description="Helical" evidence="2">
    <location>
        <begin position="177"/>
        <end position="196"/>
    </location>
</feature>
<reference evidence="3" key="1">
    <citation type="submission" date="2021-02" db="EMBL/GenBank/DDBJ databases">
        <authorList>
            <person name="Dougan E. K."/>
            <person name="Rhodes N."/>
            <person name="Thang M."/>
            <person name="Chan C."/>
        </authorList>
    </citation>
    <scope>NUCLEOTIDE SEQUENCE</scope>
</reference>
<dbReference type="Proteomes" id="UP000601435">
    <property type="component" value="Unassembled WGS sequence"/>
</dbReference>
<evidence type="ECO:0000256" key="2">
    <source>
        <dbReference type="SAM" id="Phobius"/>
    </source>
</evidence>
<feature type="transmembrane region" description="Helical" evidence="2">
    <location>
        <begin position="143"/>
        <end position="162"/>
    </location>
</feature>
<evidence type="ECO:0008006" key="5">
    <source>
        <dbReference type="Google" id="ProtNLM"/>
    </source>
</evidence>
<feature type="region of interest" description="Disordered" evidence="1">
    <location>
        <begin position="302"/>
        <end position="337"/>
    </location>
</feature>
<name>A0A812Y8Z0_9DINO</name>
<evidence type="ECO:0000313" key="4">
    <source>
        <dbReference type="Proteomes" id="UP000601435"/>
    </source>
</evidence>
<keyword evidence="2" id="KW-1133">Transmembrane helix</keyword>
<keyword evidence="4" id="KW-1185">Reference proteome</keyword>
<feature type="transmembrane region" description="Helical" evidence="2">
    <location>
        <begin position="117"/>
        <end position="136"/>
    </location>
</feature>
<keyword evidence="2" id="KW-0472">Membrane</keyword>